<dbReference type="AlphaFoldDB" id="A0A9X3WSC6"/>
<feature type="domain" description="RNA polymerase sigma factor 70 region 4 type 2" evidence="7">
    <location>
        <begin position="127"/>
        <end position="176"/>
    </location>
</feature>
<sequence>MKTKLFLLTKTDFASLDKSLQEEVYQDFYKLVYGVSIQIIHDHSTAEDIVQEAFMKTIYNAPNIENEQQLIGWIRVVTKNLTFNVIRKNKKIRNQDDIESVINNDVNNQDESVEKKVEVKMMEENISKSILEINSEYQNIIESKWINDKSNKDIAKEQNATEGAIKQKLHRARKALKQKMKKWGFQDE</sequence>
<gene>
    <name evidence="8" type="ORF">NC797_11325</name>
</gene>
<dbReference type="InterPro" id="IPR013249">
    <property type="entry name" value="RNA_pol_sigma70_r4_t2"/>
</dbReference>
<comment type="caution">
    <text evidence="8">The sequence shown here is derived from an EMBL/GenBank/DDBJ whole genome shotgun (WGS) entry which is preliminary data.</text>
</comment>
<dbReference type="Pfam" id="PF08281">
    <property type="entry name" value="Sigma70_r4_2"/>
    <property type="match status" value="1"/>
</dbReference>
<organism evidence="8 9">
    <name type="scientific">Terrihalobacillus insolitus</name>
    <dbReference type="NCBI Taxonomy" id="2950438"/>
    <lineage>
        <taxon>Bacteria</taxon>
        <taxon>Bacillati</taxon>
        <taxon>Bacillota</taxon>
        <taxon>Bacilli</taxon>
        <taxon>Bacillales</taxon>
        <taxon>Bacillaceae</taxon>
        <taxon>Terrihalobacillus</taxon>
    </lineage>
</organism>
<dbReference type="GO" id="GO:0006352">
    <property type="term" value="P:DNA-templated transcription initiation"/>
    <property type="evidence" value="ECO:0007669"/>
    <property type="project" value="InterPro"/>
</dbReference>
<dbReference type="InterPro" id="IPR039425">
    <property type="entry name" value="RNA_pol_sigma-70-like"/>
</dbReference>
<keyword evidence="2" id="KW-0805">Transcription regulation</keyword>
<dbReference type="InterPro" id="IPR013324">
    <property type="entry name" value="RNA_pol_sigma_r3/r4-like"/>
</dbReference>
<dbReference type="InterPro" id="IPR013325">
    <property type="entry name" value="RNA_pol_sigma_r2"/>
</dbReference>
<dbReference type="GO" id="GO:0016987">
    <property type="term" value="F:sigma factor activity"/>
    <property type="evidence" value="ECO:0007669"/>
    <property type="project" value="UniProtKB-KW"/>
</dbReference>
<dbReference type="InterPro" id="IPR014284">
    <property type="entry name" value="RNA_pol_sigma-70_dom"/>
</dbReference>
<evidence type="ECO:0000256" key="5">
    <source>
        <dbReference type="ARBA" id="ARBA00023163"/>
    </source>
</evidence>
<keyword evidence="4" id="KW-0238">DNA-binding</keyword>
<dbReference type="RefSeq" id="WP_272436897.1">
    <property type="nucleotide sequence ID" value="NZ_JAMQKB010000010.1"/>
</dbReference>
<accession>A0A9X3WSC6</accession>
<dbReference type="SUPFAM" id="SSF88946">
    <property type="entry name" value="Sigma2 domain of RNA polymerase sigma factors"/>
    <property type="match status" value="1"/>
</dbReference>
<protein>
    <submittedName>
        <fullName evidence="8">Sigma-70 family RNA polymerase sigma factor</fullName>
    </submittedName>
</protein>
<dbReference type="InterPro" id="IPR036388">
    <property type="entry name" value="WH-like_DNA-bd_sf"/>
</dbReference>
<dbReference type="Proteomes" id="UP001145050">
    <property type="component" value="Unassembled WGS sequence"/>
</dbReference>
<dbReference type="PANTHER" id="PTHR43133:SF8">
    <property type="entry name" value="RNA POLYMERASE SIGMA FACTOR HI_1459-RELATED"/>
    <property type="match status" value="1"/>
</dbReference>
<evidence type="ECO:0000256" key="4">
    <source>
        <dbReference type="ARBA" id="ARBA00023125"/>
    </source>
</evidence>
<comment type="similarity">
    <text evidence="1">Belongs to the sigma-70 factor family. ECF subfamily.</text>
</comment>
<evidence type="ECO:0000313" key="9">
    <source>
        <dbReference type="Proteomes" id="UP001145050"/>
    </source>
</evidence>
<evidence type="ECO:0000313" key="8">
    <source>
        <dbReference type="EMBL" id="MDC3425097.1"/>
    </source>
</evidence>
<dbReference type="NCBIfam" id="TIGR02937">
    <property type="entry name" value="sigma70-ECF"/>
    <property type="match status" value="1"/>
</dbReference>
<keyword evidence="9" id="KW-1185">Reference proteome</keyword>
<evidence type="ECO:0000256" key="3">
    <source>
        <dbReference type="ARBA" id="ARBA00023082"/>
    </source>
</evidence>
<evidence type="ECO:0000256" key="1">
    <source>
        <dbReference type="ARBA" id="ARBA00010641"/>
    </source>
</evidence>
<dbReference type="SUPFAM" id="SSF88659">
    <property type="entry name" value="Sigma3 and sigma4 domains of RNA polymerase sigma factors"/>
    <property type="match status" value="1"/>
</dbReference>
<evidence type="ECO:0000256" key="2">
    <source>
        <dbReference type="ARBA" id="ARBA00023015"/>
    </source>
</evidence>
<dbReference type="GO" id="GO:0003677">
    <property type="term" value="F:DNA binding"/>
    <property type="evidence" value="ECO:0007669"/>
    <property type="project" value="UniProtKB-KW"/>
</dbReference>
<name>A0A9X3WSC6_9BACI</name>
<dbReference type="EMBL" id="JAMQKB010000010">
    <property type="protein sequence ID" value="MDC3425097.1"/>
    <property type="molecule type" value="Genomic_DNA"/>
</dbReference>
<evidence type="ECO:0000259" key="7">
    <source>
        <dbReference type="Pfam" id="PF08281"/>
    </source>
</evidence>
<dbReference type="Gene3D" id="1.10.1740.10">
    <property type="match status" value="1"/>
</dbReference>
<proteinExistence type="inferred from homology"/>
<feature type="domain" description="RNA polymerase sigma-70 region 2" evidence="6">
    <location>
        <begin position="25"/>
        <end position="91"/>
    </location>
</feature>
<dbReference type="Pfam" id="PF04542">
    <property type="entry name" value="Sigma70_r2"/>
    <property type="match status" value="1"/>
</dbReference>
<reference evidence="8" key="1">
    <citation type="submission" date="2022-06" db="EMBL/GenBank/DDBJ databases">
        <title>Aquibacillus sp. a new bacterium isolated from soil saline samples.</title>
        <authorList>
            <person name="Galisteo C."/>
            <person name="De La Haba R."/>
            <person name="Sanchez-Porro C."/>
            <person name="Ventosa A."/>
        </authorList>
    </citation>
    <scope>NUCLEOTIDE SEQUENCE</scope>
    <source>
        <strain evidence="8">3ASR75-11</strain>
    </source>
</reference>
<dbReference type="InterPro" id="IPR007627">
    <property type="entry name" value="RNA_pol_sigma70_r2"/>
</dbReference>
<dbReference type="Gene3D" id="1.10.10.10">
    <property type="entry name" value="Winged helix-like DNA-binding domain superfamily/Winged helix DNA-binding domain"/>
    <property type="match status" value="1"/>
</dbReference>
<keyword evidence="5" id="KW-0804">Transcription</keyword>
<evidence type="ECO:0000259" key="6">
    <source>
        <dbReference type="Pfam" id="PF04542"/>
    </source>
</evidence>
<dbReference type="PANTHER" id="PTHR43133">
    <property type="entry name" value="RNA POLYMERASE ECF-TYPE SIGMA FACTO"/>
    <property type="match status" value="1"/>
</dbReference>
<keyword evidence="3" id="KW-0731">Sigma factor</keyword>